<dbReference type="Pfam" id="PF00083">
    <property type="entry name" value="Sugar_tr"/>
    <property type="match status" value="1"/>
</dbReference>
<dbReference type="PRINTS" id="PR00171">
    <property type="entry name" value="SUGRTRNSPORT"/>
</dbReference>
<feature type="transmembrane region" description="Helical" evidence="8">
    <location>
        <begin position="330"/>
        <end position="349"/>
    </location>
</feature>
<feature type="transmembrane region" description="Helical" evidence="8">
    <location>
        <begin position="399"/>
        <end position="418"/>
    </location>
</feature>
<proteinExistence type="inferred from homology"/>
<dbReference type="PANTHER" id="PTHR48022">
    <property type="entry name" value="PLASTIDIC GLUCOSE TRANSPORTER 4"/>
    <property type="match status" value="1"/>
</dbReference>
<keyword evidence="3 7" id="KW-0813">Transport</keyword>
<dbReference type="OrthoDB" id="6612291at2759"/>
<dbReference type="PANTHER" id="PTHR48022:SF11">
    <property type="entry name" value="MONOSACCHARIDE TRANSPORTER (HXT8), PUTATIVE (AFU_ORTHOLOGUE AFUA_2G08120)-RELATED"/>
    <property type="match status" value="1"/>
</dbReference>
<evidence type="ECO:0000259" key="9">
    <source>
        <dbReference type="PROSITE" id="PS50850"/>
    </source>
</evidence>
<dbReference type="InterPro" id="IPR003663">
    <property type="entry name" value="Sugar/inositol_transpt"/>
</dbReference>
<feature type="domain" description="Major facilitator superfamily (MFS) profile" evidence="9">
    <location>
        <begin position="11"/>
        <end position="452"/>
    </location>
</feature>
<dbReference type="AlphaFoldDB" id="A0A438NAZ8"/>
<comment type="similarity">
    <text evidence="2 7">Belongs to the major facilitator superfamily. Sugar transporter (TC 2.A.1.1) family.</text>
</comment>
<keyword evidence="5 8" id="KW-1133">Transmembrane helix</keyword>
<feature type="transmembrane region" description="Helical" evidence="8">
    <location>
        <begin position="265"/>
        <end position="283"/>
    </location>
</feature>
<evidence type="ECO:0000256" key="3">
    <source>
        <dbReference type="ARBA" id="ARBA00022448"/>
    </source>
</evidence>
<evidence type="ECO:0000313" key="11">
    <source>
        <dbReference type="Proteomes" id="UP000288859"/>
    </source>
</evidence>
<dbReference type="PROSITE" id="PS00216">
    <property type="entry name" value="SUGAR_TRANSPORT_1"/>
    <property type="match status" value="1"/>
</dbReference>
<evidence type="ECO:0000256" key="2">
    <source>
        <dbReference type="ARBA" id="ARBA00010992"/>
    </source>
</evidence>
<feature type="transmembrane region" description="Helical" evidence="8">
    <location>
        <begin position="143"/>
        <end position="169"/>
    </location>
</feature>
<evidence type="ECO:0000313" key="10">
    <source>
        <dbReference type="EMBL" id="RVX72806.1"/>
    </source>
</evidence>
<feature type="transmembrane region" description="Helical" evidence="8">
    <location>
        <begin position="303"/>
        <end position="323"/>
    </location>
</feature>
<evidence type="ECO:0000256" key="1">
    <source>
        <dbReference type="ARBA" id="ARBA00004141"/>
    </source>
</evidence>
<dbReference type="EMBL" id="NAJM01000010">
    <property type="protein sequence ID" value="RVX72806.1"/>
    <property type="molecule type" value="Genomic_DNA"/>
</dbReference>
<feature type="transmembrane region" description="Helical" evidence="8">
    <location>
        <begin position="84"/>
        <end position="106"/>
    </location>
</feature>
<dbReference type="GO" id="GO:0016020">
    <property type="term" value="C:membrane"/>
    <property type="evidence" value="ECO:0007669"/>
    <property type="project" value="UniProtKB-SubCell"/>
</dbReference>
<feature type="transmembrane region" description="Helical" evidence="8">
    <location>
        <begin position="361"/>
        <end position="387"/>
    </location>
</feature>
<organism evidence="10 11">
    <name type="scientific">Exophiala mesophila</name>
    <name type="common">Black yeast-like fungus</name>
    <dbReference type="NCBI Taxonomy" id="212818"/>
    <lineage>
        <taxon>Eukaryota</taxon>
        <taxon>Fungi</taxon>
        <taxon>Dikarya</taxon>
        <taxon>Ascomycota</taxon>
        <taxon>Pezizomycotina</taxon>
        <taxon>Eurotiomycetes</taxon>
        <taxon>Chaetothyriomycetidae</taxon>
        <taxon>Chaetothyriales</taxon>
        <taxon>Herpotrichiellaceae</taxon>
        <taxon>Exophiala</taxon>
    </lineage>
</organism>
<feature type="transmembrane region" description="Helical" evidence="8">
    <location>
        <begin position="175"/>
        <end position="196"/>
    </location>
</feature>
<reference evidence="10 11" key="1">
    <citation type="submission" date="2017-03" db="EMBL/GenBank/DDBJ databases">
        <title>Genomes of endolithic fungi from Antarctica.</title>
        <authorList>
            <person name="Coleine C."/>
            <person name="Masonjones S."/>
            <person name="Stajich J.E."/>
        </authorList>
    </citation>
    <scope>NUCLEOTIDE SEQUENCE [LARGE SCALE GENOMIC DNA]</scope>
    <source>
        <strain evidence="10 11">CCFEE 6314</strain>
    </source>
</reference>
<keyword evidence="4 8" id="KW-0812">Transmembrane</keyword>
<gene>
    <name evidence="10" type="ORF">B0A52_03159</name>
</gene>
<dbReference type="SUPFAM" id="SSF103473">
    <property type="entry name" value="MFS general substrate transporter"/>
    <property type="match status" value="1"/>
</dbReference>
<dbReference type="Proteomes" id="UP000288859">
    <property type="component" value="Unassembled WGS sequence"/>
</dbReference>
<dbReference type="InterPro" id="IPR020846">
    <property type="entry name" value="MFS_dom"/>
</dbReference>
<comment type="subcellular location">
    <subcellularLocation>
        <location evidence="1">Membrane</location>
        <topology evidence="1">Multi-pass membrane protein</topology>
    </subcellularLocation>
</comment>
<feature type="transmembrane region" description="Helical" evidence="8">
    <location>
        <begin position="430"/>
        <end position="448"/>
    </location>
</feature>
<dbReference type="InterPro" id="IPR050360">
    <property type="entry name" value="MFS_Sugar_Transporters"/>
</dbReference>
<dbReference type="VEuPathDB" id="FungiDB:PV10_04726"/>
<dbReference type="GO" id="GO:0005351">
    <property type="term" value="F:carbohydrate:proton symporter activity"/>
    <property type="evidence" value="ECO:0007669"/>
    <property type="project" value="TreeGrafter"/>
</dbReference>
<sequence>MAKIPLYVITISLVVGLGSFEFGFGSAVFVASLGQPGFYMYYGLDPTAKHTADIISAVNGLFYFGAAMGSLSQSWFADRWGRRVALAVAAIIALIGSALVAGSVNIPMLCVVRVLQGCGLGMLLTLVPLYLSEVAPPAQRGLLTGLSVLSFGLGYVTCSWMSVGCYFASNLTLSWRLPLALACVPPFPLLFGLRFVPESPRYLAWRGKLEEAWAVVQKLHKDKDDPNQEIAQAEFTQIVRQVEAEKEDQATFITMFKKPSWRKRSLLAFFITFAAQAAGIYGITNYLPVIFASLGMTGSMPLIMYASHTTVGTLAVLLSIVIVDKFGRRRLIFVGYISLTLILLAEGLLQWKYVGTDDKAGNAACVLFIFLYIIFFQCVDAPAFIWIAEAFPTHLRAKGVSLGIFALFVGTITFSTPAPVAFSTIGWRMFMIYMALSAISAVITYLYLPETKGLPIEEIGALFGDEVVVHLTQDGHGLVEDKSIQVDHREIASESATAAEKV</sequence>
<feature type="transmembrane region" description="Helical" evidence="8">
    <location>
        <begin position="54"/>
        <end position="72"/>
    </location>
</feature>
<evidence type="ECO:0000256" key="5">
    <source>
        <dbReference type="ARBA" id="ARBA00022989"/>
    </source>
</evidence>
<evidence type="ECO:0000256" key="4">
    <source>
        <dbReference type="ARBA" id="ARBA00022692"/>
    </source>
</evidence>
<feature type="transmembrane region" description="Helical" evidence="8">
    <location>
        <begin position="7"/>
        <end position="34"/>
    </location>
</feature>
<name>A0A438NAZ8_EXOME</name>
<accession>A0A438NAZ8</accession>
<dbReference type="InterPro" id="IPR005828">
    <property type="entry name" value="MFS_sugar_transport-like"/>
</dbReference>
<dbReference type="FunFam" id="1.20.1250.20:FF:000134">
    <property type="entry name" value="MFS sugar transporter protein"/>
    <property type="match status" value="1"/>
</dbReference>
<keyword evidence="6 8" id="KW-0472">Membrane</keyword>
<dbReference type="NCBIfam" id="TIGR00879">
    <property type="entry name" value="SP"/>
    <property type="match status" value="1"/>
</dbReference>
<protein>
    <recommendedName>
        <fullName evidence="9">Major facilitator superfamily (MFS) profile domain-containing protein</fullName>
    </recommendedName>
</protein>
<dbReference type="Gene3D" id="1.20.1250.20">
    <property type="entry name" value="MFS general substrate transporter like domains"/>
    <property type="match status" value="1"/>
</dbReference>
<comment type="caution">
    <text evidence="10">The sequence shown here is derived from an EMBL/GenBank/DDBJ whole genome shotgun (WGS) entry which is preliminary data.</text>
</comment>
<dbReference type="InterPro" id="IPR036259">
    <property type="entry name" value="MFS_trans_sf"/>
</dbReference>
<evidence type="ECO:0000256" key="6">
    <source>
        <dbReference type="ARBA" id="ARBA00023136"/>
    </source>
</evidence>
<dbReference type="PROSITE" id="PS50850">
    <property type="entry name" value="MFS"/>
    <property type="match status" value="1"/>
</dbReference>
<evidence type="ECO:0000256" key="8">
    <source>
        <dbReference type="SAM" id="Phobius"/>
    </source>
</evidence>
<feature type="transmembrane region" description="Helical" evidence="8">
    <location>
        <begin position="112"/>
        <end position="131"/>
    </location>
</feature>
<dbReference type="InterPro" id="IPR005829">
    <property type="entry name" value="Sugar_transporter_CS"/>
</dbReference>
<evidence type="ECO:0000256" key="7">
    <source>
        <dbReference type="RuleBase" id="RU003346"/>
    </source>
</evidence>